<keyword evidence="2" id="KW-1185">Reference proteome</keyword>
<evidence type="ECO:0000313" key="2">
    <source>
        <dbReference type="Proteomes" id="UP000019132"/>
    </source>
</evidence>
<evidence type="ECO:0000313" key="1">
    <source>
        <dbReference type="EnsemblProtists" id="PYU1_T006802"/>
    </source>
</evidence>
<dbReference type="eggNOG" id="KOG0420">
    <property type="taxonomic scope" value="Eukaryota"/>
</dbReference>
<organism evidence="1 2">
    <name type="scientific">Globisporangium ultimum (strain ATCC 200006 / CBS 805.95 / DAOM BR144)</name>
    <name type="common">Pythium ultimum</name>
    <dbReference type="NCBI Taxonomy" id="431595"/>
    <lineage>
        <taxon>Eukaryota</taxon>
        <taxon>Sar</taxon>
        <taxon>Stramenopiles</taxon>
        <taxon>Oomycota</taxon>
        <taxon>Peronosporomycetes</taxon>
        <taxon>Pythiales</taxon>
        <taxon>Pythiaceae</taxon>
        <taxon>Globisporangium</taxon>
    </lineage>
</organism>
<reference evidence="2" key="2">
    <citation type="submission" date="2010-04" db="EMBL/GenBank/DDBJ databases">
        <authorList>
            <person name="Buell R."/>
            <person name="Hamilton J."/>
            <person name="Hostetler J."/>
        </authorList>
    </citation>
    <scope>NUCLEOTIDE SEQUENCE [LARGE SCALE GENOMIC DNA]</scope>
    <source>
        <strain evidence="2">DAOM:BR144</strain>
    </source>
</reference>
<name>K3WPB0_GLOUD</name>
<reference evidence="2" key="1">
    <citation type="journal article" date="2010" name="Genome Biol.">
        <title>Genome sequence of the necrotrophic plant pathogen Pythium ultimum reveals original pathogenicity mechanisms and effector repertoire.</title>
        <authorList>
            <person name="Levesque C.A."/>
            <person name="Brouwer H."/>
            <person name="Cano L."/>
            <person name="Hamilton J.P."/>
            <person name="Holt C."/>
            <person name="Huitema E."/>
            <person name="Raffaele S."/>
            <person name="Robideau G.P."/>
            <person name="Thines M."/>
            <person name="Win J."/>
            <person name="Zerillo M.M."/>
            <person name="Beakes G.W."/>
            <person name="Boore J.L."/>
            <person name="Busam D."/>
            <person name="Dumas B."/>
            <person name="Ferriera S."/>
            <person name="Fuerstenberg S.I."/>
            <person name="Gachon C.M."/>
            <person name="Gaulin E."/>
            <person name="Govers F."/>
            <person name="Grenville-Briggs L."/>
            <person name="Horner N."/>
            <person name="Hostetler J."/>
            <person name="Jiang R.H."/>
            <person name="Johnson J."/>
            <person name="Krajaejun T."/>
            <person name="Lin H."/>
            <person name="Meijer H.J."/>
            <person name="Moore B."/>
            <person name="Morris P."/>
            <person name="Phuntmart V."/>
            <person name="Puiu D."/>
            <person name="Shetty J."/>
            <person name="Stajich J.E."/>
            <person name="Tripathy S."/>
            <person name="Wawra S."/>
            <person name="van West P."/>
            <person name="Whitty B.R."/>
            <person name="Coutinho P.M."/>
            <person name="Henrissat B."/>
            <person name="Martin F."/>
            <person name="Thomas P.D."/>
            <person name="Tyler B.M."/>
            <person name="De Vries R.P."/>
            <person name="Kamoun S."/>
            <person name="Yandell M."/>
            <person name="Tisserat N."/>
            <person name="Buell C.R."/>
        </authorList>
    </citation>
    <scope>NUCLEOTIDE SEQUENCE</scope>
    <source>
        <strain evidence="2">DAOM:BR144</strain>
    </source>
</reference>
<dbReference type="EMBL" id="GL376635">
    <property type="status" value="NOT_ANNOTATED_CDS"/>
    <property type="molecule type" value="Genomic_DNA"/>
</dbReference>
<dbReference type="VEuPathDB" id="FungiDB:PYU1_G006788"/>
<dbReference type="Proteomes" id="UP000019132">
    <property type="component" value="Unassembled WGS sequence"/>
</dbReference>
<accession>K3WPB0</accession>
<dbReference type="AlphaFoldDB" id="K3WPB0"/>
<evidence type="ECO:0008006" key="3">
    <source>
        <dbReference type="Google" id="ProtNLM"/>
    </source>
</evidence>
<dbReference type="HOGENOM" id="CLU_1206859_0_0_1"/>
<proteinExistence type="predicted"/>
<sequence length="233" mass="25993">MTDKVAPTPLSEAQIFAQLKTHLQPLDVLIDVLGKEVTLFQRSMYKNQSQHRRAAFFQNLHQRCLRDIKLPSVKALFAGVSSVLAQLEVEPGMHHIAWKTLAADVKVSADAVLRQLVAFATDAAQVIVAAQKAYKYPFSQLLLYSELCICQTCLEAQFAMTYFMPFALMMNSVLSRLVVLFKTLLARAIESHGAITLLYLNEVTKSNPLRAKVTAVQLRGYQMPANVIQIANV</sequence>
<dbReference type="OMA" id="IRFIQAH"/>
<dbReference type="STRING" id="431595.K3WPB0"/>
<reference evidence="1" key="3">
    <citation type="submission" date="2015-02" db="UniProtKB">
        <authorList>
            <consortium name="EnsemblProtists"/>
        </authorList>
    </citation>
    <scope>IDENTIFICATION</scope>
    <source>
        <strain evidence="1">DAOM BR144</strain>
    </source>
</reference>
<dbReference type="InParanoid" id="K3WPB0"/>
<dbReference type="EnsemblProtists" id="PYU1_T006802">
    <property type="protein sequence ID" value="PYU1_T006802"/>
    <property type="gene ID" value="PYU1_G006788"/>
</dbReference>
<protein>
    <recommendedName>
        <fullName evidence="3">Nucleolus and neural progenitor protein-like N-terminal domain-containing protein</fullName>
    </recommendedName>
</protein>